<evidence type="ECO:0000256" key="1">
    <source>
        <dbReference type="SAM" id="Phobius"/>
    </source>
</evidence>
<organism evidence="2 3">
    <name type="scientific">Edaphochlamys debaryana</name>
    <dbReference type="NCBI Taxonomy" id="47281"/>
    <lineage>
        <taxon>Eukaryota</taxon>
        <taxon>Viridiplantae</taxon>
        <taxon>Chlorophyta</taxon>
        <taxon>core chlorophytes</taxon>
        <taxon>Chlorophyceae</taxon>
        <taxon>CS clade</taxon>
        <taxon>Chlamydomonadales</taxon>
        <taxon>Chlamydomonadales incertae sedis</taxon>
        <taxon>Edaphochlamys</taxon>
    </lineage>
</organism>
<feature type="transmembrane region" description="Helical" evidence="1">
    <location>
        <begin position="6"/>
        <end position="30"/>
    </location>
</feature>
<dbReference type="AlphaFoldDB" id="A0A835XYH2"/>
<dbReference type="EMBL" id="JAEHOE010000044">
    <property type="protein sequence ID" value="KAG2492573.1"/>
    <property type="molecule type" value="Genomic_DNA"/>
</dbReference>
<feature type="transmembrane region" description="Helical" evidence="1">
    <location>
        <begin position="42"/>
        <end position="64"/>
    </location>
</feature>
<name>A0A835XYH2_9CHLO</name>
<keyword evidence="1" id="KW-0812">Transmembrane</keyword>
<keyword evidence="1" id="KW-0472">Membrane</keyword>
<reference evidence="2" key="1">
    <citation type="journal article" date="2020" name="bioRxiv">
        <title>Comparative genomics of Chlamydomonas.</title>
        <authorList>
            <person name="Craig R.J."/>
            <person name="Hasan A.R."/>
            <person name="Ness R.W."/>
            <person name="Keightley P.D."/>
        </authorList>
    </citation>
    <scope>NUCLEOTIDE SEQUENCE</scope>
    <source>
        <strain evidence="2">CCAP 11/70</strain>
    </source>
</reference>
<feature type="transmembrane region" description="Helical" evidence="1">
    <location>
        <begin position="93"/>
        <end position="116"/>
    </location>
</feature>
<accession>A0A835XYH2</accession>
<evidence type="ECO:0000313" key="2">
    <source>
        <dbReference type="EMBL" id="KAG2492573.1"/>
    </source>
</evidence>
<protein>
    <submittedName>
        <fullName evidence="2">Uncharacterized protein</fullName>
    </submittedName>
</protein>
<sequence length="126" mass="13168">MLFTARLVAGAIGGLYLLLMVVPCLFSPFLFDEPGSERSLSLRAVALAVILAPIAGAASLVLAVRRSFAPVSDELAQLLSAGNGPAKVFFLELGWILAPVLVDLGLLAAAAALFVATYKGRKAKRE</sequence>
<comment type="caution">
    <text evidence="2">The sequence shown here is derived from an EMBL/GenBank/DDBJ whole genome shotgun (WGS) entry which is preliminary data.</text>
</comment>
<keyword evidence="1" id="KW-1133">Transmembrane helix</keyword>
<dbReference type="Proteomes" id="UP000612055">
    <property type="component" value="Unassembled WGS sequence"/>
</dbReference>
<evidence type="ECO:0000313" key="3">
    <source>
        <dbReference type="Proteomes" id="UP000612055"/>
    </source>
</evidence>
<proteinExistence type="predicted"/>
<keyword evidence="3" id="KW-1185">Reference proteome</keyword>
<gene>
    <name evidence="2" type="ORF">HYH03_009234</name>
</gene>